<evidence type="ECO:0000256" key="8">
    <source>
        <dbReference type="ARBA" id="ARBA00022777"/>
    </source>
</evidence>
<dbReference type="InterPro" id="IPR036878">
    <property type="entry name" value="Glu_permease_IIB"/>
</dbReference>
<sequence>MKGILGSLQKLGKALMMPIAVMPAAALLLRLGAEDVLNIPVVMAGGAAIFDNLPLIFALGVSMGLAGGAGAAALAGGVGYYVLINVLKAINQDINMGVLGGIITGIVAAQLYNKYKDIKLPDFLGFFGGRRFVPIVTSATMLILGIILGFVWPPIQKAIYAAGEWIIGAGVLGVFVFGVLNRLLIPFGLHHVINSLVWFVFGEYTNAAGKVVTGDLHRFFAGDPTAGIFMTGFFPIFLFGLPAACLAMLHEAKDSQKKAVSGVLFSAALTSFLTGITEPIEFSFMFLAPVLYAIHAILTGVSLALTYAFGIRHGFGFSAGLIDYVLNYGLATKPILLIPIGLVYGAIYYAIFRYIIRKYDLPTPGRIEGEATETKTTAKASERAEKILKGLGGKANIKSLDACITRLRLTVEDEKAVDEELLKKAGATGVMRLGGGNLQVVVGTEAELIAEEIKKML</sequence>
<dbReference type="GO" id="GO:0008982">
    <property type="term" value="F:protein-N(PI)-phosphohistidine-sugar phosphotransferase activity"/>
    <property type="evidence" value="ECO:0007669"/>
    <property type="project" value="InterPro"/>
</dbReference>
<organism evidence="15 16">
    <name type="scientific">Caldanaerovirga acetigignens</name>
    <dbReference type="NCBI Taxonomy" id="447595"/>
    <lineage>
        <taxon>Bacteria</taxon>
        <taxon>Bacillati</taxon>
        <taxon>Bacillota</taxon>
        <taxon>Clostridia</taxon>
        <taxon>Thermosediminibacterales</taxon>
        <taxon>Thermosediminibacteraceae</taxon>
        <taxon>Caldanaerovirga</taxon>
    </lineage>
</organism>
<dbReference type="FunFam" id="3.30.1360.60:FF:000001">
    <property type="entry name" value="PTS system glucose-specific IIBC component PtsG"/>
    <property type="match status" value="1"/>
</dbReference>
<evidence type="ECO:0000313" key="16">
    <source>
        <dbReference type="Proteomes" id="UP000184375"/>
    </source>
</evidence>
<keyword evidence="16" id="KW-1185">Reference proteome</keyword>
<evidence type="ECO:0000256" key="2">
    <source>
        <dbReference type="ARBA" id="ARBA00022448"/>
    </source>
</evidence>
<dbReference type="Gene3D" id="3.30.1360.60">
    <property type="entry name" value="Glucose permease domain IIB"/>
    <property type="match status" value="1"/>
</dbReference>
<dbReference type="GO" id="GO:0090563">
    <property type="term" value="F:protein-phosphocysteine-sugar phosphotransferase activity"/>
    <property type="evidence" value="ECO:0007669"/>
    <property type="project" value="TreeGrafter"/>
</dbReference>
<evidence type="ECO:0000256" key="7">
    <source>
        <dbReference type="ARBA" id="ARBA00022692"/>
    </source>
</evidence>
<dbReference type="STRING" id="447595.SAMN05660826_01041"/>
<evidence type="ECO:0000256" key="1">
    <source>
        <dbReference type="ARBA" id="ARBA00004651"/>
    </source>
</evidence>
<dbReference type="NCBIfam" id="TIGR01998">
    <property type="entry name" value="PTS-II-BC-nag"/>
    <property type="match status" value="1"/>
</dbReference>
<keyword evidence="8" id="KW-0418">Kinase</keyword>
<dbReference type="PROSITE" id="PS51103">
    <property type="entry name" value="PTS_EIIC_TYPE_1"/>
    <property type="match status" value="1"/>
</dbReference>
<evidence type="ECO:0000256" key="9">
    <source>
        <dbReference type="ARBA" id="ARBA00022989"/>
    </source>
</evidence>
<dbReference type="Pfam" id="PF02378">
    <property type="entry name" value="PTS_EIIC"/>
    <property type="match status" value="1"/>
</dbReference>
<evidence type="ECO:0000313" key="15">
    <source>
        <dbReference type="EMBL" id="SHM44390.1"/>
    </source>
</evidence>
<evidence type="ECO:0000256" key="4">
    <source>
        <dbReference type="ARBA" id="ARBA00022597"/>
    </source>
</evidence>
<feature type="domain" description="PTS EIIB type-1" evidence="13">
    <location>
        <begin position="381"/>
        <end position="457"/>
    </location>
</feature>
<dbReference type="GO" id="GO:0019866">
    <property type="term" value="C:organelle inner membrane"/>
    <property type="evidence" value="ECO:0007669"/>
    <property type="project" value="InterPro"/>
</dbReference>
<feature type="transmembrane region" description="Helical" evidence="12">
    <location>
        <begin position="159"/>
        <end position="180"/>
    </location>
</feature>
<dbReference type="SUPFAM" id="SSF55604">
    <property type="entry name" value="Glucose permease domain IIB"/>
    <property type="match status" value="1"/>
</dbReference>
<evidence type="ECO:0000256" key="10">
    <source>
        <dbReference type="ARBA" id="ARBA00023136"/>
    </source>
</evidence>
<evidence type="ECO:0000259" key="13">
    <source>
        <dbReference type="PROSITE" id="PS51098"/>
    </source>
</evidence>
<feature type="domain" description="PTS EIIC type-1" evidence="14">
    <location>
        <begin position="2"/>
        <end position="368"/>
    </location>
</feature>
<dbReference type="GO" id="GO:0016301">
    <property type="term" value="F:kinase activity"/>
    <property type="evidence" value="ECO:0007669"/>
    <property type="project" value="UniProtKB-KW"/>
</dbReference>
<feature type="transmembrane region" description="Helical" evidence="12">
    <location>
        <begin position="94"/>
        <end position="112"/>
    </location>
</feature>
<feature type="transmembrane region" description="Helical" evidence="12">
    <location>
        <begin position="57"/>
        <end position="82"/>
    </location>
</feature>
<keyword evidence="4" id="KW-0762">Sugar transport</keyword>
<feature type="transmembrane region" description="Helical" evidence="12">
    <location>
        <begin position="132"/>
        <end position="152"/>
    </location>
</feature>
<keyword evidence="3" id="KW-1003">Cell membrane</keyword>
<accession>A0A1M7IUH6</accession>
<dbReference type="PANTHER" id="PTHR30009:SF4">
    <property type="entry name" value="PTS SYSTEM N-ACETYLGLUCOSAMINE-SPECIFIC EIICBA COMPONENT"/>
    <property type="match status" value="1"/>
</dbReference>
<evidence type="ECO:0000256" key="11">
    <source>
        <dbReference type="PROSITE-ProRule" id="PRU00421"/>
    </source>
</evidence>
<feature type="active site" description="Phosphocysteine intermediate; for EIIB activity" evidence="11">
    <location>
        <position position="403"/>
    </location>
</feature>
<keyword evidence="5" id="KW-0808">Transferase</keyword>
<evidence type="ECO:0000256" key="12">
    <source>
        <dbReference type="SAM" id="Phobius"/>
    </source>
</evidence>
<dbReference type="InterPro" id="IPR013013">
    <property type="entry name" value="PTS_EIIC_1"/>
</dbReference>
<keyword evidence="7 12" id="KW-0812">Transmembrane</keyword>
<dbReference type="InterPro" id="IPR003352">
    <property type="entry name" value="PTS_EIIC"/>
</dbReference>
<dbReference type="Proteomes" id="UP000184375">
    <property type="component" value="Unassembled WGS sequence"/>
</dbReference>
<dbReference type="InterPro" id="IPR018113">
    <property type="entry name" value="PTrfase_EIIB_Cys"/>
</dbReference>
<feature type="transmembrane region" description="Helical" evidence="12">
    <location>
        <begin position="282"/>
        <end position="307"/>
    </location>
</feature>
<dbReference type="OrthoDB" id="9764327at2"/>
<dbReference type="InterPro" id="IPR050429">
    <property type="entry name" value="PTS_Glucose_EIICBA"/>
</dbReference>
<gene>
    <name evidence="15" type="ORF">SAMN05660826_01041</name>
</gene>
<keyword evidence="6" id="KW-0598">Phosphotransferase system</keyword>
<feature type="transmembrane region" description="Helical" evidence="12">
    <location>
        <begin position="259"/>
        <end position="276"/>
    </location>
</feature>
<dbReference type="CDD" id="cd00212">
    <property type="entry name" value="PTS_IIB_glc"/>
    <property type="match status" value="1"/>
</dbReference>
<dbReference type="GO" id="GO:0005886">
    <property type="term" value="C:plasma membrane"/>
    <property type="evidence" value="ECO:0007669"/>
    <property type="project" value="UniProtKB-SubCell"/>
</dbReference>
<dbReference type="EMBL" id="FRCR01000005">
    <property type="protein sequence ID" value="SHM44390.1"/>
    <property type="molecule type" value="Genomic_DNA"/>
</dbReference>
<keyword evidence="10 12" id="KW-0472">Membrane</keyword>
<dbReference type="NCBIfam" id="TIGR00826">
    <property type="entry name" value="EIIB_glc"/>
    <property type="match status" value="1"/>
</dbReference>
<dbReference type="InterPro" id="IPR010974">
    <property type="entry name" value="PTS_IIBC_nag"/>
</dbReference>
<feature type="transmembrane region" description="Helical" evidence="12">
    <location>
        <begin position="336"/>
        <end position="356"/>
    </location>
</feature>
<protein>
    <submittedName>
        <fullName evidence="15">PTS system, N-acetylglucosamine-specific IIC component</fullName>
    </submittedName>
</protein>
<dbReference type="GO" id="GO:0015572">
    <property type="term" value="F:N-acetylglucosamine transmembrane transporter activity"/>
    <property type="evidence" value="ECO:0007669"/>
    <property type="project" value="InterPro"/>
</dbReference>
<keyword evidence="9 12" id="KW-1133">Transmembrane helix</keyword>
<comment type="subcellular location">
    <subcellularLocation>
        <location evidence="1">Cell membrane</location>
        <topology evidence="1">Multi-pass membrane protein</topology>
    </subcellularLocation>
</comment>
<proteinExistence type="predicted"/>
<dbReference type="PANTHER" id="PTHR30009">
    <property type="entry name" value="CYTOCHROME C-TYPE SYNTHESIS PROTEIN AND PTS TRANSMEMBRANE COMPONENT"/>
    <property type="match status" value="1"/>
</dbReference>
<dbReference type="AlphaFoldDB" id="A0A1M7IUH6"/>
<dbReference type="PROSITE" id="PS51098">
    <property type="entry name" value="PTS_EIIB_TYPE_1"/>
    <property type="match status" value="1"/>
</dbReference>
<dbReference type="GO" id="GO:0015764">
    <property type="term" value="P:N-acetylglucosamine transport"/>
    <property type="evidence" value="ECO:0007669"/>
    <property type="project" value="TreeGrafter"/>
</dbReference>
<feature type="transmembrane region" description="Helical" evidence="12">
    <location>
        <begin position="226"/>
        <end position="247"/>
    </location>
</feature>
<reference evidence="16" key="1">
    <citation type="submission" date="2016-11" db="EMBL/GenBank/DDBJ databases">
        <authorList>
            <person name="Varghese N."/>
            <person name="Submissions S."/>
        </authorList>
    </citation>
    <scope>NUCLEOTIDE SEQUENCE [LARGE SCALE GENOMIC DNA]</scope>
    <source>
        <strain evidence="16">DSM 18802</strain>
    </source>
</reference>
<evidence type="ECO:0000256" key="6">
    <source>
        <dbReference type="ARBA" id="ARBA00022683"/>
    </source>
</evidence>
<dbReference type="InterPro" id="IPR001996">
    <property type="entry name" value="PTS_IIB_1"/>
</dbReference>
<evidence type="ECO:0000256" key="5">
    <source>
        <dbReference type="ARBA" id="ARBA00022679"/>
    </source>
</evidence>
<dbReference type="Pfam" id="PF00367">
    <property type="entry name" value="PTS_EIIB"/>
    <property type="match status" value="1"/>
</dbReference>
<dbReference type="GO" id="GO:0009401">
    <property type="term" value="P:phosphoenolpyruvate-dependent sugar phosphotransferase system"/>
    <property type="evidence" value="ECO:0007669"/>
    <property type="project" value="UniProtKB-KW"/>
</dbReference>
<name>A0A1M7IUH6_9FIRM</name>
<dbReference type="PROSITE" id="PS01035">
    <property type="entry name" value="PTS_EIIB_TYPE_1_CYS"/>
    <property type="match status" value="1"/>
</dbReference>
<evidence type="ECO:0000259" key="14">
    <source>
        <dbReference type="PROSITE" id="PS51103"/>
    </source>
</evidence>
<keyword evidence="2" id="KW-0813">Transport</keyword>
<evidence type="ECO:0000256" key="3">
    <source>
        <dbReference type="ARBA" id="ARBA00022475"/>
    </source>
</evidence>